<organism evidence="2">
    <name type="scientific">Magallana gigas</name>
    <name type="common">Pacific oyster</name>
    <name type="synonym">Crassostrea gigas</name>
    <dbReference type="NCBI Taxonomy" id="29159"/>
    <lineage>
        <taxon>Eukaryota</taxon>
        <taxon>Metazoa</taxon>
        <taxon>Spiralia</taxon>
        <taxon>Lophotrochozoa</taxon>
        <taxon>Mollusca</taxon>
        <taxon>Bivalvia</taxon>
        <taxon>Autobranchia</taxon>
        <taxon>Pteriomorphia</taxon>
        <taxon>Ostreida</taxon>
        <taxon>Ostreoidea</taxon>
        <taxon>Ostreidae</taxon>
        <taxon>Magallana</taxon>
    </lineage>
</organism>
<evidence type="ECO:0000256" key="1">
    <source>
        <dbReference type="SAM" id="MobiDB-lite"/>
    </source>
</evidence>
<reference evidence="2" key="1">
    <citation type="journal article" date="2012" name="Nature">
        <title>The oyster genome reveals stress adaptation and complexity of shell formation.</title>
        <authorList>
            <person name="Zhang G."/>
            <person name="Fang X."/>
            <person name="Guo X."/>
            <person name="Li L."/>
            <person name="Luo R."/>
            <person name="Xu F."/>
            <person name="Yang P."/>
            <person name="Zhang L."/>
            <person name="Wang X."/>
            <person name="Qi H."/>
            <person name="Xiong Z."/>
            <person name="Que H."/>
            <person name="Xie Y."/>
            <person name="Holland P.W."/>
            <person name="Paps J."/>
            <person name="Zhu Y."/>
            <person name="Wu F."/>
            <person name="Chen Y."/>
            <person name="Wang J."/>
            <person name="Peng C."/>
            <person name="Meng J."/>
            <person name="Yang L."/>
            <person name="Liu J."/>
            <person name="Wen B."/>
            <person name="Zhang N."/>
            <person name="Huang Z."/>
            <person name="Zhu Q."/>
            <person name="Feng Y."/>
            <person name="Mount A."/>
            <person name="Hedgecock D."/>
            <person name="Xu Z."/>
            <person name="Liu Y."/>
            <person name="Domazet-Loso T."/>
            <person name="Du Y."/>
            <person name="Sun X."/>
            <person name="Zhang S."/>
            <person name="Liu B."/>
            <person name="Cheng P."/>
            <person name="Jiang X."/>
            <person name="Li J."/>
            <person name="Fan D."/>
            <person name="Wang W."/>
            <person name="Fu W."/>
            <person name="Wang T."/>
            <person name="Wang B."/>
            <person name="Zhang J."/>
            <person name="Peng Z."/>
            <person name="Li Y."/>
            <person name="Li N."/>
            <person name="Wang J."/>
            <person name="Chen M."/>
            <person name="He Y."/>
            <person name="Tan F."/>
            <person name="Song X."/>
            <person name="Zheng Q."/>
            <person name="Huang R."/>
            <person name="Yang H."/>
            <person name="Du X."/>
            <person name="Chen L."/>
            <person name="Yang M."/>
            <person name="Gaffney P.M."/>
            <person name="Wang S."/>
            <person name="Luo L."/>
            <person name="She Z."/>
            <person name="Ming Y."/>
            <person name="Huang W."/>
            <person name="Zhang S."/>
            <person name="Huang B."/>
            <person name="Zhang Y."/>
            <person name="Qu T."/>
            <person name="Ni P."/>
            <person name="Miao G."/>
            <person name="Wang J."/>
            <person name="Wang Q."/>
            <person name="Steinberg C.E."/>
            <person name="Wang H."/>
            <person name="Li N."/>
            <person name="Qian L."/>
            <person name="Zhang G."/>
            <person name="Li Y."/>
            <person name="Yang H."/>
            <person name="Liu X."/>
            <person name="Wang J."/>
            <person name="Yin Y."/>
            <person name="Wang J."/>
        </authorList>
    </citation>
    <scope>NUCLEOTIDE SEQUENCE [LARGE SCALE GENOMIC DNA]</scope>
    <source>
        <strain evidence="2">05x7-T-G4-1.051#20</strain>
    </source>
</reference>
<dbReference type="HOGENOM" id="CLU_1604335_0_0_1"/>
<accession>K1PDH8</accession>
<gene>
    <name evidence="2" type="ORF">CGI_10003048</name>
</gene>
<proteinExistence type="predicted"/>
<sequence length="166" mass="18779">MTSSEKKRKMDENPPPSDNPVTMDEYTDAVSFSASAHQQMLEMSKSKTPVTLPNVQMSPSLKSSGKFDVKYNHRSNMTPARNLDFEFQLPEHSKYRTIKEVEENLNAFQKDGCCQLVIVDEWVAGTAYWLCGWIQICIDLANRRSLTSVTLSMYPGGFAEGSLRRS</sequence>
<dbReference type="AlphaFoldDB" id="K1PDH8"/>
<evidence type="ECO:0000313" key="2">
    <source>
        <dbReference type="EMBL" id="EKC21952.1"/>
    </source>
</evidence>
<name>K1PDH8_MAGGI</name>
<feature type="compositionally biased region" description="Basic and acidic residues" evidence="1">
    <location>
        <begin position="1"/>
        <end position="12"/>
    </location>
</feature>
<protein>
    <submittedName>
        <fullName evidence="2">Uncharacterized protein</fullName>
    </submittedName>
</protein>
<dbReference type="InParanoid" id="K1PDH8"/>
<dbReference type="EMBL" id="JH816151">
    <property type="protein sequence ID" value="EKC21952.1"/>
    <property type="molecule type" value="Genomic_DNA"/>
</dbReference>
<feature type="region of interest" description="Disordered" evidence="1">
    <location>
        <begin position="1"/>
        <end position="25"/>
    </location>
</feature>